<dbReference type="InterPro" id="IPR001214">
    <property type="entry name" value="SET_dom"/>
</dbReference>
<dbReference type="Pfam" id="PF00856">
    <property type="entry name" value="SET"/>
    <property type="match status" value="1"/>
</dbReference>
<name>A0A2V1ARS8_9ASCO</name>
<dbReference type="STRING" id="45357.A0A2V1ARS8"/>
<evidence type="ECO:0000259" key="2">
    <source>
        <dbReference type="PROSITE" id="PS50280"/>
    </source>
</evidence>
<comment type="function">
    <text evidence="1">S-adenosyl-L-methionine-dependent protein-lysine N-methyltransferase that monomethylates 60S ribosomal protein L42.</text>
</comment>
<dbReference type="InterPro" id="IPR050600">
    <property type="entry name" value="SETD3_SETD6_MTase"/>
</dbReference>
<dbReference type="EMBL" id="PKFO01000003">
    <property type="protein sequence ID" value="PVH20495.1"/>
    <property type="molecule type" value="Genomic_DNA"/>
</dbReference>
<dbReference type="InterPro" id="IPR046341">
    <property type="entry name" value="SET_dom_sf"/>
</dbReference>
<comment type="similarity">
    <text evidence="1">Belongs to the class V-like SAM-binding methyltransferase superfamily. Histone-lysine methyltransferase family. SETD6 subfamily.</text>
</comment>
<dbReference type="GO" id="GO:0005634">
    <property type="term" value="C:nucleus"/>
    <property type="evidence" value="ECO:0007669"/>
    <property type="project" value="UniProtKB-SubCell"/>
</dbReference>
<comment type="subcellular location">
    <subcellularLocation>
        <location evidence="1">Nucleus</location>
    </subcellularLocation>
</comment>
<sequence length="488" mass="55788">MDFATKTEKFVEWLANQDVEISNKVEVQDLRSIGQGRALIATEDISLDEDLFKLPKSIFLNATNNSLIADRPDLSDKVLGLSQWEALIFVLVYEWQVKGAESKWKPYFDVLPINDTENYNFDQLIFWSEEEVALLKPSFITKRIGKSSAEALLQKVREIIQSFGITELEDVSQQTLHKAAALIMSYSFDVQREEPSDTHQEEEESDDVDVNGSAYIKSMLPLADTLNADTKGHNASLMNQEQNLIMRSIKDIKKGEQVFNTYSDHPNSEILRRYGYVEPEGSLADFAEISLEQIKNYFSENTSLSASNVDDIISILLEVQEEEDEEFVIDSYDCYVSGEAIFELIFVVQLLTVLAGINNEQTFNDRELESKGRAIRRVFKKCYQLLESGKLTEDLRTNIIKIIKARMSDYKSIENEDLVAQAVLTRPAMAKVVLRSEYEALRKCADGDKLFSTEERDYSFIPDQKLLKNILKKDLFLDDSAKKQKTDQ</sequence>
<keyword evidence="1" id="KW-0539">Nucleus</keyword>
<dbReference type="InterPro" id="IPR011383">
    <property type="entry name" value="N-lys_methylase_SETD6"/>
</dbReference>
<gene>
    <name evidence="3" type="ORF">CXQ85_002287</name>
</gene>
<keyword evidence="1" id="KW-0489">Methyltransferase</keyword>
<dbReference type="Proteomes" id="UP000244309">
    <property type="component" value="Unassembled WGS sequence"/>
</dbReference>
<dbReference type="OrthoDB" id="341421at2759"/>
<evidence type="ECO:0000256" key="1">
    <source>
        <dbReference type="PIRNR" id="PIRNR011771"/>
    </source>
</evidence>
<dbReference type="RefSeq" id="XP_025341435.1">
    <property type="nucleotide sequence ID" value="XM_025485970.1"/>
</dbReference>
<reference evidence="3 4" key="1">
    <citation type="submission" date="2017-12" db="EMBL/GenBank/DDBJ databases">
        <title>Genome Sequence of a Multidrug-Resistant Candida haemulonii Isolate from a Patient with Chronic Leg Ulcers in Israel.</title>
        <authorList>
            <person name="Chow N.A."/>
            <person name="Gade L."/>
            <person name="Batra D."/>
            <person name="Rowe L.A."/>
            <person name="Ben-Ami R."/>
            <person name="Loparev V.N."/>
            <person name="Litvintseva A.P."/>
        </authorList>
    </citation>
    <scope>NUCLEOTIDE SEQUENCE [LARGE SCALE GENOMIC DNA]</scope>
    <source>
        <strain evidence="3 4">B11899</strain>
    </source>
</reference>
<dbReference type="Gene3D" id="3.90.1410.10">
    <property type="entry name" value="set domain protein methyltransferase, domain 1"/>
    <property type="match status" value="1"/>
</dbReference>
<dbReference type="PROSITE" id="PS50280">
    <property type="entry name" value="SET"/>
    <property type="match status" value="1"/>
</dbReference>
<dbReference type="GO" id="GO:0032259">
    <property type="term" value="P:methylation"/>
    <property type="evidence" value="ECO:0007669"/>
    <property type="project" value="UniProtKB-KW"/>
</dbReference>
<feature type="domain" description="SET" evidence="2">
    <location>
        <begin position="23"/>
        <end position="263"/>
    </location>
</feature>
<dbReference type="FunFam" id="3.90.1410.10:FF:000007">
    <property type="entry name" value="Ribosomal lysine N-methyltransferase 4"/>
    <property type="match status" value="1"/>
</dbReference>
<dbReference type="PANTHER" id="PTHR13271:SF34">
    <property type="entry name" value="N-LYSINE METHYLTRANSFERASE SETD6"/>
    <property type="match status" value="1"/>
</dbReference>
<keyword evidence="1" id="KW-0949">S-adenosyl-L-methionine</keyword>
<dbReference type="SUPFAM" id="SSF82199">
    <property type="entry name" value="SET domain"/>
    <property type="match status" value="1"/>
</dbReference>
<accession>A0A2V1ARS8</accession>
<dbReference type="GO" id="GO:0016279">
    <property type="term" value="F:protein-lysine N-methyltransferase activity"/>
    <property type="evidence" value="ECO:0007669"/>
    <property type="project" value="UniProtKB-UniRule"/>
</dbReference>
<comment type="caution">
    <text evidence="3">The sequence shown here is derived from an EMBL/GenBank/DDBJ whole genome shotgun (WGS) entry which is preliminary data.</text>
</comment>
<dbReference type="PANTHER" id="PTHR13271">
    <property type="entry name" value="UNCHARACTERIZED PUTATIVE METHYLTRANSFERASE"/>
    <property type="match status" value="1"/>
</dbReference>
<keyword evidence="4" id="KW-1185">Reference proteome</keyword>
<dbReference type="VEuPathDB" id="FungiDB:CXQ85_002287"/>
<dbReference type="AlphaFoldDB" id="A0A2V1ARS8"/>
<keyword evidence="1" id="KW-0808">Transferase</keyword>
<evidence type="ECO:0000313" key="4">
    <source>
        <dbReference type="Proteomes" id="UP000244309"/>
    </source>
</evidence>
<dbReference type="PIRSF" id="PIRSF011771">
    <property type="entry name" value="RMS1_SET"/>
    <property type="match status" value="1"/>
</dbReference>
<proteinExistence type="inferred from homology"/>
<evidence type="ECO:0000313" key="3">
    <source>
        <dbReference type="EMBL" id="PVH20495.1"/>
    </source>
</evidence>
<dbReference type="EC" id="2.1.1.-" evidence="1"/>
<organism evidence="3 4">
    <name type="scientific">Candidozyma haemuli</name>
    <dbReference type="NCBI Taxonomy" id="45357"/>
    <lineage>
        <taxon>Eukaryota</taxon>
        <taxon>Fungi</taxon>
        <taxon>Dikarya</taxon>
        <taxon>Ascomycota</taxon>
        <taxon>Saccharomycotina</taxon>
        <taxon>Pichiomycetes</taxon>
        <taxon>Metschnikowiaceae</taxon>
        <taxon>Candidozyma</taxon>
    </lineage>
</organism>
<protein>
    <recommendedName>
        <fullName evidence="1">Ribosomal lysine N-methyltransferase 4</fullName>
        <ecNumber evidence="1">2.1.1.-</ecNumber>
    </recommendedName>
</protein>
<dbReference type="GeneID" id="37007618"/>